<dbReference type="SFLD" id="SFLDG01135">
    <property type="entry name" value="C1.5.6:_HAD__Beta-PGM__Phospha"/>
    <property type="match status" value="1"/>
</dbReference>
<proteinExistence type="predicted"/>
<dbReference type="InterPro" id="IPR006439">
    <property type="entry name" value="HAD-SF_hydro_IA"/>
</dbReference>
<protein>
    <submittedName>
        <fullName evidence="1">HAD family hydrolase</fullName>
        <ecNumber evidence="1">3.-.-.-</ecNumber>
    </submittedName>
</protein>
<dbReference type="GO" id="GO:0016787">
    <property type="term" value="F:hydrolase activity"/>
    <property type="evidence" value="ECO:0007669"/>
    <property type="project" value="UniProtKB-KW"/>
</dbReference>
<dbReference type="SFLD" id="SFLDG01129">
    <property type="entry name" value="C1.5:_HAD__Beta-PGM__Phosphata"/>
    <property type="match status" value="1"/>
</dbReference>
<dbReference type="PRINTS" id="PR00413">
    <property type="entry name" value="HADHALOGNASE"/>
</dbReference>
<dbReference type="PANTHER" id="PTHR43434:SF24">
    <property type="entry name" value="HYDROLASE-RELATED"/>
    <property type="match status" value="1"/>
</dbReference>
<dbReference type="InterPro" id="IPR050155">
    <property type="entry name" value="HAD-like_hydrolase_sf"/>
</dbReference>
<dbReference type="PANTHER" id="PTHR43434">
    <property type="entry name" value="PHOSPHOGLYCOLATE PHOSPHATASE"/>
    <property type="match status" value="1"/>
</dbReference>
<dbReference type="InterPro" id="IPR023198">
    <property type="entry name" value="PGP-like_dom2"/>
</dbReference>
<dbReference type="EMBL" id="JBHEZX010000009">
    <property type="protein sequence ID" value="MFC1411797.1"/>
    <property type="molecule type" value="Genomic_DNA"/>
</dbReference>
<dbReference type="SFLD" id="SFLDS00003">
    <property type="entry name" value="Haloacid_Dehalogenase"/>
    <property type="match status" value="1"/>
</dbReference>
<dbReference type="Proteomes" id="UP001592582">
    <property type="component" value="Unassembled WGS sequence"/>
</dbReference>
<reference evidence="1 2" key="1">
    <citation type="submission" date="2024-09" db="EMBL/GenBank/DDBJ databases">
        <authorList>
            <person name="Lee S.D."/>
        </authorList>
    </citation>
    <scope>NUCLEOTIDE SEQUENCE [LARGE SCALE GENOMIC DNA]</scope>
    <source>
        <strain evidence="1 2">N1-1</strain>
    </source>
</reference>
<keyword evidence="1" id="KW-0378">Hydrolase</keyword>
<dbReference type="Gene3D" id="1.10.150.240">
    <property type="entry name" value="Putative phosphatase, domain 2"/>
    <property type="match status" value="1"/>
</dbReference>
<organism evidence="1 2">
    <name type="scientific">Streptacidiphilus alkalitolerans</name>
    <dbReference type="NCBI Taxonomy" id="3342712"/>
    <lineage>
        <taxon>Bacteria</taxon>
        <taxon>Bacillati</taxon>
        <taxon>Actinomycetota</taxon>
        <taxon>Actinomycetes</taxon>
        <taxon>Kitasatosporales</taxon>
        <taxon>Streptomycetaceae</taxon>
        <taxon>Streptacidiphilus</taxon>
    </lineage>
</organism>
<dbReference type="Pfam" id="PF13419">
    <property type="entry name" value="HAD_2"/>
    <property type="match status" value="1"/>
</dbReference>
<dbReference type="Gene3D" id="3.40.50.1000">
    <property type="entry name" value="HAD superfamily/HAD-like"/>
    <property type="match status" value="1"/>
</dbReference>
<dbReference type="SUPFAM" id="SSF56784">
    <property type="entry name" value="HAD-like"/>
    <property type="match status" value="1"/>
</dbReference>
<dbReference type="NCBIfam" id="TIGR01509">
    <property type="entry name" value="HAD-SF-IA-v3"/>
    <property type="match status" value="1"/>
</dbReference>
<evidence type="ECO:0000313" key="1">
    <source>
        <dbReference type="EMBL" id="MFC1411797.1"/>
    </source>
</evidence>
<keyword evidence="2" id="KW-1185">Reference proteome</keyword>
<gene>
    <name evidence="1" type="ORF">ACEZDG_21265</name>
</gene>
<comment type="caution">
    <text evidence="1">The sequence shown here is derived from an EMBL/GenBank/DDBJ whole genome shotgun (WGS) entry which is preliminary data.</text>
</comment>
<accession>A0ABV6VDK6</accession>
<name>A0ABV6VDK6_9ACTN</name>
<dbReference type="EC" id="3.-.-.-" evidence="1"/>
<dbReference type="InterPro" id="IPR023214">
    <property type="entry name" value="HAD_sf"/>
</dbReference>
<dbReference type="InterPro" id="IPR041492">
    <property type="entry name" value="HAD_2"/>
</dbReference>
<evidence type="ECO:0000313" key="2">
    <source>
        <dbReference type="Proteomes" id="UP001592582"/>
    </source>
</evidence>
<dbReference type="NCBIfam" id="TIGR01549">
    <property type="entry name" value="HAD-SF-IA-v1"/>
    <property type="match status" value="1"/>
</dbReference>
<dbReference type="InterPro" id="IPR036412">
    <property type="entry name" value="HAD-like_sf"/>
</dbReference>
<sequence>MKSLVLFDLDGTLMDTPNAIVDTFTAVLASLGVHDVAAEAIRATIGRPLGEAFAQLLGAEGGEAAAVDAGAVAAAVERYQALYRERIVPQARALLYPGVAEGLASLQARGAILAVVTSKFTASAEVLLSAGGVREHFTMVVGADAVSQPKPHPEAGLLVAEKLGFEPGRTVMVGDTTHDILMAHNAGMQSVAVTYGIHSETVLSAAEPTWTAESFPRAVDHILDAA</sequence>